<evidence type="ECO:0000259" key="6">
    <source>
        <dbReference type="Pfam" id="PF01509"/>
    </source>
</evidence>
<dbReference type="GO" id="GO:0160148">
    <property type="term" value="F:tRNA pseudouridine(55) synthase activity"/>
    <property type="evidence" value="ECO:0007669"/>
    <property type="project" value="UniProtKB-EC"/>
</dbReference>
<evidence type="ECO:0000256" key="1">
    <source>
        <dbReference type="ARBA" id="ARBA00000385"/>
    </source>
</evidence>
<feature type="active site" description="Nucleophile" evidence="5">
    <location>
        <position position="47"/>
    </location>
</feature>
<dbReference type="GO" id="GO:0003723">
    <property type="term" value="F:RNA binding"/>
    <property type="evidence" value="ECO:0007669"/>
    <property type="project" value="InterPro"/>
</dbReference>
<dbReference type="InterPro" id="IPR032819">
    <property type="entry name" value="TruB_C"/>
</dbReference>
<dbReference type="Pfam" id="PF01509">
    <property type="entry name" value="TruB_N"/>
    <property type="match status" value="1"/>
</dbReference>
<dbReference type="Gene3D" id="2.30.130.10">
    <property type="entry name" value="PUA domain"/>
    <property type="match status" value="1"/>
</dbReference>
<evidence type="ECO:0000259" key="7">
    <source>
        <dbReference type="Pfam" id="PF09157"/>
    </source>
</evidence>
<sequence length="317" mass="34919">MGRRKSGRNVSGVILLNKPRDITSNAALQQVRRFFNANKAGHTGALDPLATGLLPLCFGEATKVSHFALEADKTYRVVAQLGARTTTSDAEGEVVERCQPEALERLTRDLIDKAIIQFTGSQEQSPSMYSALKYEGRPLYWYARQGIEVPRKTRTITIRAITFIDWSIESNQLTLEVTCSKGTYIRTLIDDMGQWLGCGAYVQELHRTWIEGVEGPVLSMDEIAAIAATTNPEEGDYTAVDALLQPNDCVIRQVPAVEIDAINAIRFTSGNPANLPEEPLNPDQPMRVFRASDGVFLGIGIWRDGALAPKRVVNLAD</sequence>
<dbReference type="NCBIfam" id="TIGR00431">
    <property type="entry name" value="TruB"/>
    <property type="match status" value="1"/>
</dbReference>
<reference evidence="9 10" key="1">
    <citation type="submission" date="2018-12" db="EMBL/GenBank/DDBJ databases">
        <authorList>
            <person name="Li A."/>
            <person name="Zhang M."/>
            <person name="Zhu H."/>
        </authorList>
    </citation>
    <scope>NUCLEOTIDE SEQUENCE [LARGE SCALE GENOMIC DNA]</scope>
    <source>
        <strain evidence="9 10">R04H25</strain>
    </source>
</reference>
<evidence type="ECO:0000256" key="5">
    <source>
        <dbReference type="HAMAP-Rule" id="MF_01080"/>
    </source>
</evidence>
<evidence type="ECO:0000313" key="10">
    <source>
        <dbReference type="Proteomes" id="UP000288789"/>
    </source>
</evidence>
<keyword evidence="10" id="KW-1185">Reference proteome</keyword>
<comment type="function">
    <text evidence="5">Responsible for synthesis of pseudouridine from uracil-55 in the psi GC loop of transfer RNAs.</text>
</comment>
<dbReference type="Pfam" id="PF09157">
    <property type="entry name" value="TruB-C_2"/>
    <property type="match status" value="1"/>
</dbReference>
<dbReference type="AlphaFoldDB" id="A0A443Z752"/>
<dbReference type="InterPro" id="IPR036974">
    <property type="entry name" value="PUA_sf"/>
</dbReference>
<dbReference type="Pfam" id="PF16198">
    <property type="entry name" value="TruB_C_2"/>
    <property type="match status" value="1"/>
</dbReference>
<comment type="catalytic activity">
    <reaction evidence="1 5">
        <text>uridine(55) in tRNA = pseudouridine(55) in tRNA</text>
        <dbReference type="Rhea" id="RHEA:42532"/>
        <dbReference type="Rhea" id="RHEA-COMP:10101"/>
        <dbReference type="Rhea" id="RHEA-COMP:10102"/>
        <dbReference type="ChEBI" id="CHEBI:65314"/>
        <dbReference type="ChEBI" id="CHEBI:65315"/>
        <dbReference type="EC" id="5.4.99.25"/>
    </reaction>
</comment>
<name>A0A443Z752_9GAMM</name>
<feature type="domain" description="Pseudouridine synthase II N-terminal" evidence="6">
    <location>
        <begin position="32"/>
        <end position="185"/>
    </location>
</feature>
<dbReference type="RefSeq" id="WP_128351085.1">
    <property type="nucleotide sequence ID" value="NZ_RSFE01000001.1"/>
</dbReference>
<dbReference type="PANTHER" id="PTHR13767">
    <property type="entry name" value="TRNA-PSEUDOURIDINE SYNTHASE"/>
    <property type="match status" value="1"/>
</dbReference>
<dbReference type="GO" id="GO:0031119">
    <property type="term" value="P:tRNA pseudouridine synthesis"/>
    <property type="evidence" value="ECO:0007669"/>
    <property type="project" value="UniProtKB-UniRule"/>
</dbReference>
<dbReference type="EC" id="5.4.99.25" evidence="5"/>
<dbReference type="CDD" id="cd02573">
    <property type="entry name" value="PseudoU_synth_EcTruB"/>
    <property type="match status" value="1"/>
</dbReference>
<evidence type="ECO:0000256" key="2">
    <source>
        <dbReference type="ARBA" id="ARBA00005642"/>
    </source>
</evidence>
<dbReference type="PANTHER" id="PTHR13767:SF2">
    <property type="entry name" value="PSEUDOURIDYLATE SYNTHASE TRUB1"/>
    <property type="match status" value="1"/>
</dbReference>
<feature type="domain" description="tRNA pseudouridine synthase II TruB subfamily 1 C-terminal" evidence="7">
    <location>
        <begin position="255"/>
        <end position="313"/>
    </location>
</feature>
<evidence type="ECO:0000256" key="4">
    <source>
        <dbReference type="ARBA" id="ARBA00023235"/>
    </source>
</evidence>
<dbReference type="InterPro" id="IPR002501">
    <property type="entry name" value="PsdUridine_synth_N"/>
</dbReference>
<comment type="caution">
    <text evidence="9">The sequence shown here is derived from an EMBL/GenBank/DDBJ whole genome shotgun (WGS) entry which is preliminary data.</text>
</comment>
<dbReference type="SUPFAM" id="SSF88697">
    <property type="entry name" value="PUA domain-like"/>
    <property type="match status" value="1"/>
</dbReference>
<accession>A0A443Z752</accession>
<proteinExistence type="inferred from homology"/>
<keyword evidence="4 5" id="KW-0413">Isomerase</keyword>
<keyword evidence="3 5" id="KW-0819">tRNA processing</keyword>
<organism evidence="9 10">
    <name type="scientific">Pseudidiomarina gelatinasegens</name>
    <dbReference type="NCBI Taxonomy" id="2487740"/>
    <lineage>
        <taxon>Bacteria</taxon>
        <taxon>Pseudomonadati</taxon>
        <taxon>Pseudomonadota</taxon>
        <taxon>Gammaproteobacteria</taxon>
        <taxon>Alteromonadales</taxon>
        <taxon>Idiomarinaceae</taxon>
        <taxon>Pseudidiomarina</taxon>
    </lineage>
</organism>
<dbReference type="OrthoDB" id="9802309at2"/>
<dbReference type="InterPro" id="IPR015947">
    <property type="entry name" value="PUA-like_sf"/>
</dbReference>
<evidence type="ECO:0000256" key="3">
    <source>
        <dbReference type="ARBA" id="ARBA00022694"/>
    </source>
</evidence>
<evidence type="ECO:0000313" key="9">
    <source>
        <dbReference type="EMBL" id="RWU12757.1"/>
    </source>
</evidence>
<dbReference type="InterPro" id="IPR014780">
    <property type="entry name" value="tRNA_psdUridine_synth_TruB"/>
</dbReference>
<dbReference type="HAMAP" id="MF_01080">
    <property type="entry name" value="TruB_bact"/>
    <property type="match status" value="1"/>
</dbReference>
<dbReference type="SUPFAM" id="SSF55120">
    <property type="entry name" value="Pseudouridine synthase"/>
    <property type="match status" value="1"/>
</dbReference>
<evidence type="ECO:0000259" key="8">
    <source>
        <dbReference type="Pfam" id="PF16198"/>
    </source>
</evidence>
<dbReference type="Gene3D" id="3.30.2350.10">
    <property type="entry name" value="Pseudouridine synthase"/>
    <property type="match status" value="1"/>
</dbReference>
<comment type="similarity">
    <text evidence="2 5">Belongs to the pseudouridine synthase TruB family. Type 1 subfamily.</text>
</comment>
<gene>
    <name evidence="5 9" type="primary">truB</name>
    <name evidence="9" type="ORF">EGC76_00590</name>
</gene>
<dbReference type="Proteomes" id="UP000288789">
    <property type="component" value="Unassembled WGS sequence"/>
</dbReference>
<feature type="domain" description="tRNA pseudouridylate synthase B C-terminal" evidence="8">
    <location>
        <begin position="186"/>
        <end position="248"/>
    </location>
</feature>
<dbReference type="GO" id="GO:1990481">
    <property type="term" value="P:mRNA pseudouridine synthesis"/>
    <property type="evidence" value="ECO:0007669"/>
    <property type="project" value="TreeGrafter"/>
</dbReference>
<dbReference type="EMBL" id="RSFE01000001">
    <property type="protein sequence ID" value="RWU12757.1"/>
    <property type="molecule type" value="Genomic_DNA"/>
</dbReference>
<protein>
    <recommendedName>
        <fullName evidence="5">tRNA pseudouridine synthase B</fullName>
        <ecNumber evidence="5">5.4.99.25</ecNumber>
    </recommendedName>
    <alternativeName>
        <fullName evidence="5">tRNA pseudouridine(55) synthase</fullName>
        <shortName evidence="5">Psi55 synthase</shortName>
    </alternativeName>
    <alternativeName>
        <fullName evidence="5">tRNA pseudouridylate synthase</fullName>
    </alternativeName>
    <alternativeName>
        <fullName evidence="5">tRNA-uridine isomerase</fullName>
    </alternativeName>
</protein>
<dbReference type="InterPro" id="IPR020103">
    <property type="entry name" value="PsdUridine_synth_cat_dom_sf"/>
</dbReference>
<dbReference type="InterPro" id="IPR015240">
    <property type="entry name" value="tRNA_sdUridine_synth_fam1_C"/>
</dbReference>